<proteinExistence type="inferred from homology"/>
<dbReference type="Gene3D" id="1.10.3470.10">
    <property type="entry name" value="ABC transporter involved in vitamin B12 uptake, BtuC"/>
    <property type="match status" value="1"/>
</dbReference>
<dbReference type="GO" id="GO:0005886">
    <property type="term" value="C:plasma membrane"/>
    <property type="evidence" value="ECO:0007669"/>
    <property type="project" value="UniProtKB-SubCell"/>
</dbReference>
<comment type="subcellular location">
    <subcellularLocation>
        <location evidence="1">Cell membrane</location>
        <topology evidence="1">Multi-pass membrane protein</topology>
    </subcellularLocation>
</comment>
<dbReference type="RefSeq" id="WP_193185047.1">
    <property type="nucleotide sequence ID" value="NZ_JACVXA010000062.1"/>
</dbReference>
<accession>A0A8J6YXV4</accession>
<feature type="transmembrane region" description="Helical" evidence="8">
    <location>
        <begin position="183"/>
        <end position="205"/>
    </location>
</feature>
<evidence type="ECO:0000256" key="6">
    <source>
        <dbReference type="ARBA" id="ARBA00022989"/>
    </source>
</evidence>
<dbReference type="Pfam" id="PF01032">
    <property type="entry name" value="FecCD"/>
    <property type="match status" value="1"/>
</dbReference>
<protein>
    <submittedName>
        <fullName evidence="9">Iron chelate uptake ABC transporter family permease subunit</fullName>
    </submittedName>
</protein>
<evidence type="ECO:0000256" key="5">
    <source>
        <dbReference type="ARBA" id="ARBA00022692"/>
    </source>
</evidence>
<reference evidence="9" key="1">
    <citation type="submission" date="2020-09" db="EMBL/GenBank/DDBJ databases">
        <title>A novel bacterium of genus Mangrovicoccus, isolated from South China Sea.</title>
        <authorList>
            <person name="Huang H."/>
            <person name="Mo K."/>
            <person name="Hu Y."/>
        </authorList>
    </citation>
    <scope>NUCLEOTIDE SEQUENCE</scope>
    <source>
        <strain evidence="9">HB182678</strain>
    </source>
</reference>
<feature type="transmembrane region" description="Helical" evidence="8">
    <location>
        <begin position="50"/>
        <end position="74"/>
    </location>
</feature>
<gene>
    <name evidence="9" type="ORF">ICN82_16845</name>
</gene>
<organism evidence="9 10">
    <name type="scientific">Mangrovicoccus algicola</name>
    <dbReference type="NCBI Taxonomy" id="2771008"/>
    <lineage>
        <taxon>Bacteria</taxon>
        <taxon>Pseudomonadati</taxon>
        <taxon>Pseudomonadota</taxon>
        <taxon>Alphaproteobacteria</taxon>
        <taxon>Rhodobacterales</taxon>
        <taxon>Paracoccaceae</taxon>
        <taxon>Mangrovicoccus</taxon>
    </lineage>
</organism>
<keyword evidence="6 8" id="KW-1133">Transmembrane helix</keyword>
<keyword evidence="7 8" id="KW-0472">Membrane</keyword>
<evidence type="ECO:0000256" key="7">
    <source>
        <dbReference type="ARBA" id="ARBA00023136"/>
    </source>
</evidence>
<feature type="transmembrane region" description="Helical" evidence="8">
    <location>
        <begin position="86"/>
        <end position="108"/>
    </location>
</feature>
<dbReference type="AlphaFoldDB" id="A0A8J6YXV4"/>
<dbReference type="Proteomes" id="UP000609121">
    <property type="component" value="Unassembled WGS sequence"/>
</dbReference>
<feature type="transmembrane region" description="Helical" evidence="8">
    <location>
        <begin position="114"/>
        <end position="133"/>
    </location>
</feature>
<evidence type="ECO:0000256" key="3">
    <source>
        <dbReference type="ARBA" id="ARBA00022448"/>
    </source>
</evidence>
<sequence length="216" mass="21415">MSARPALVLGLWAAIAAGLWTAAALALMPLPWPAPPFDPDTMTLDRIRLAFGLMPRGAVALLAGAMLGLSGALLQEVLRNPVADPSVLGISSGAMLALIAATLFAPGLLAAGRWPVACAGAAIAAALVLGLGAAQRFEPVALAVGGMLVSLFASAVATAMTLAQGQYLFSMVVWTGGSLVQTGWGPALGLAAMLAACGLGAAAVLRPLRVLGLGAA</sequence>
<keyword evidence="5 8" id="KW-0812">Transmembrane</keyword>
<comment type="caution">
    <text evidence="9">The sequence shown here is derived from an EMBL/GenBank/DDBJ whole genome shotgun (WGS) entry which is preliminary data.</text>
</comment>
<feature type="transmembrane region" description="Helical" evidence="8">
    <location>
        <begin position="140"/>
        <end position="163"/>
    </location>
</feature>
<dbReference type="EMBL" id="JACVXA010000062">
    <property type="protein sequence ID" value="MBE3639872.1"/>
    <property type="molecule type" value="Genomic_DNA"/>
</dbReference>
<dbReference type="SUPFAM" id="SSF81345">
    <property type="entry name" value="ABC transporter involved in vitamin B12 uptake, BtuC"/>
    <property type="match status" value="1"/>
</dbReference>
<evidence type="ECO:0000256" key="1">
    <source>
        <dbReference type="ARBA" id="ARBA00004651"/>
    </source>
</evidence>
<evidence type="ECO:0000256" key="4">
    <source>
        <dbReference type="ARBA" id="ARBA00022475"/>
    </source>
</evidence>
<dbReference type="InterPro" id="IPR037294">
    <property type="entry name" value="ABC_BtuC-like"/>
</dbReference>
<keyword evidence="4" id="KW-1003">Cell membrane</keyword>
<evidence type="ECO:0000313" key="10">
    <source>
        <dbReference type="Proteomes" id="UP000609121"/>
    </source>
</evidence>
<dbReference type="GO" id="GO:0033214">
    <property type="term" value="P:siderophore-iron import into cell"/>
    <property type="evidence" value="ECO:0007669"/>
    <property type="project" value="TreeGrafter"/>
</dbReference>
<evidence type="ECO:0000256" key="8">
    <source>
        <dbReference type="SAM" id="Phobius"/>
    </source>
</evidence>
<keyword evidence="3" id="KW-0813">Transport</keyword>
<dbReference type="PANTHER" id="PTHR30472">
    <property type="entry name" value="FERRIC ENTEROBACTIN TRANSPORT SYSTEM PERMEASE PROTEIN"/>
    <property type="match status" value="1"/>
</dbReference>
<evidence type="ECO:0000313" key="9">
    <source>
        <dbReference type="EMBL" id="MBE3639872.1"/>
    </source>
</evidence>
<name>A0A8J6YXV4_9RHOB</name>
<comment type="similarity">
    <text evidence="2">Belongs to the binding-protein-dependent transport system permease family. FecCD subfamily.</text>
</comment>
<keyword evidence="10" id="KW-1185">Reference proteome</keyword>
<dbReference type="PANTHER" id="PTHR30472:SF25">
    <property type="entry name" value="ABC TRANSPORTER PERMEASE PROTEIN MJ0876-RELATED"/>
    <property type="match status" value="1"/>
</dbReference>
<evidence type="ECO:0000256" key="2">
    <source>
        <dbReference type="ARBA" id="ARBA00007935"/>
    </source>
</evidence>
<dbReference type="GO" id="GO:0022857">
    <property type="term" value="F:transmembrane transporter activity"/>
    <property type="evidence" value="ECO:0007669"/>
    <property type="project" value="InterPro"/>
</dbReference>
<dbReference type="InterPro" id="IPR000522">
    <property type="entry name" value="ABC_transptr_permease_BtuC"/>
</dbReference>
<feature type="non-terminal residue" evidence="9">
    <location>
        <position position="216"/>
    </location>
</feature>